<evidence type="ECO:0000313" key="4">
    <source>
        <dbReference type="EMBL" id="OMO51092.1"/>
    </source>
</evidence>
<feature type="compositionally biased region" description="Low complexity" evidence="2">
    <location>
        <begin position="39"/>
        <end position="55"/>
    </location>
</feature>
<proteinExistence type="predicted"/>
<dbReference type="PANTHER" id="PTHR46824">
    <property type="entry name" value="CALCIUM-BINDING PROTEIN CML48-RELATED"/>
    <property type="match status" value="1"/>
</dbReference>
<feature type="compositionally biased region" description="Low complexity" evidence="2">
    <location>
        <begin position="22"/>
        <end position="31"/>
    </location>
</feature>
<feature type="compositionally biased region" description="Pro residues" evidence="2">
    <location>
        <begin position="1"/>
        <end position="21"/>
    </location>
</feature>
<dbReference type="PROSITE" id="PS50222">
    <property type="entry name" value="EF_HAND_2"/>
    <property type="match status" value="2"/>
</dbReference>
<accession>A0A1R3FZ38</accession>
<sequence length="582" mass="63285">MSGGYPQPPPGYGYGAPPPAQPYSAAPYTAGAPPPPQPYGAQYGAAPYGAPSAPYGAPPGQKPPKDKPHAHGVVSAPPAPGGGYPPAPAGGYGSPFASLLPSTFPPGTDPNVVACFQMADQDGSGLIDDKELQRALSSYNQSFSLRTVHLLMYLFTNTNTRKIGPKEFTSVFYSLQSWRGIFERFDRDRSGKIDMNELREALLSLGFSVSPVVLDLLVSKFDKTGGKAKAIEYDNFIECCLTVKGLTEKFKEKDTTYSVTELDFSTVSYWIQIHNIPRDMFSKPNADKIASRPVQGPDYPLKPLRSSFPLESREVTPGVVLIAVAVFRNRKGRWRVGSILENRVRWRVVGYQQSPPPPENVGDKGEKLAMVTPTVQHNNQNLGADLVQESSSQMPLHQIVGLANQKRVQLDRPRRNLNSGIIIKEIDDLGHDIIEDGASAKPRFLLGVMANTGAEGNPADGGMQALRQEVRTIGERVDQLAQRMDQLAQLVAADREGNNARNRDRGLAPIQPAARANLGNQIVARQLHDSSSDDEDGGYAGYVVGGDNHEERGNSFKLKVVIPNFDGNLGIEDTLDWISEVE</sequence>
<dbReference type="Pfam" id="PF13202">
    <property type="entry name" value="EF-hand_5"/>
    <property type="match status" value="1"/>
</dbReference>
<dbReference type="EMBL" id="AWWV01015954">
    <property type="protein sequence ID" value="OMO51092.1"/>
    <property type="molecule type" value="Genomic_DNA"/>
</dbReference>
<feature type="domain" description="EF-hand" evidence="3">
    <location>
        <begin position="173"/>
        <end position="208"/>
    </location>
</feature>
<dbReference type="Pfam" id="PF13499">
    <property type="entry name" value="EF-hand_7"/>
    <property type="match status" value="1"/>
</dbReference>
<feature type="region of interest" description="Disordered" evidence="2">
    <location>
        <begin position="1"/>
        <end position="87"/>
    </location>
</feature>
<feature type="domain" description="EF-hand" evidence="3">
    <location>
        <begin position="107"/>
        <end position="142"/>
    </location>
</feature>
<dbReference type="GO" id="GO:0005509">
    <property type="term" value="F:calcium ion binding"/>
    <property type="evidence" value="ECO:0007669"/>
    <property type="project" value="InterPro"/>
</dbReference>
<dbReference type="AlphaFoldDB" id="A0A1R3FZ38"/>
<comment type="caution">
    <text evidence="4">The sequence shown here is derived from an EMBL/GenBank/DDBJ whole genome shotgun (WGS) entry which is preliminary data.</text>
</comment>
<feature type="compositionally biased region" description="Pro residues" evidence="2">
    <location>
        <begin position="77"/>
        <end position="87"/>
    </location>
</feature>
<evidence type="ECO:0000313" key="5">
    <source>
        <dbReference type="Proteomes" id="UP000188268"/>
    </source>
</evidence>
<dbReference type="STRING" id="210143.A0A1R3FZ38"/>
<gene>
    <name evidence="4" type="ORF">CCACVL1_30009</name>
</gene>
<dbReference type="SMART" id="SM00054">
    <property type="entry name" value="EFh"/>
    <property type="match status" value="2"/>
</dbReference>
<dbReference type="Proteomes" id="UP000188268">
    <property type="component" value="Unassembled WGS sequence"/>
</dbReference>
<dbReference type="SUPFAM" id="SSF47473">
    <property type="entry name" value="EF-hand"/>
    <property type="match status" value="1"/>
</dbReference>
<dbReference type="InterPro" id="IPR011992">
    <property type="entry name" value="EF-hand-dom_pair"/>
</dbReference>
<keyword evidence="1" id="KW-0106">Calcium</keyword>
<dbReference type="InterPro" id="IPR044590">
    <property type="entry name" value="CML48/49/50"/>
</dbReference>
<reference evidence="4 5" key="1">
    <citation type="submission" date="2013-09" db="EMBL/GenBank/DDBJ databases">
        <title>Corchorus capsularis genome sequencing.</title>
        <authorList>
            <person name="Alam M."/>
            <person name="Haque M.S."/>
            <person name="Islam M.S."/>
            <person name="Emdad E.M."/>
            <person name="Islam M.M."/>
            <person name="Ahmed B."/>
            <person name="Halim A."/>
            <person name="Hossen Q.M.M."/>
            <person name="Hossain M.Z."/>
            <person name="Ahmed R."/>
            <person name="Khan M.M."/>
            <person name="Islam R."/>
            <person name="Rashid M.M."/>
            <person name="Khan S.A."/>
            <person name="Rahman M.S."/>
            <person name="Alam M."/>
        </authorList>
    </citation>
    <scope>NUCLEOTIDE SEQUENCE [LARGE SCALE GENOMIC DNA]</scope>
    <source>
        <strain evidence="5">cv. CVL-1</strain>
        <tissue evidence="4">Whole seedling</tissue>
    </source>
</reference>
<organism evidence="4 5">
    <name type="scientific">Corchorus capsularis</name>
    <name type="common">Jute</name>
    <dbReference type="NCBI Taxonomy" id="210143"/>
    <lineage>
        <taxon>Eukaryota</taxon>
        <taxon>Viridiplantae</taxon>
        <taxon>Streptophyta</taxon>
        <taxon>Embryophyta</taxon>
        <taxon>Tracheophyta</taxon>
        <taxon>Spermatophyta</taxon>
        <taxon>Magnoliopsida</taxon>
        <taxon>eudicotyledons</taxon>
        <taxon>Gunneridae</taxon>
        <taxon>Pentapetalae</taxon>
        <taxon>rosids</taxon>
        <taxon>malvids</taxon>
        <taxon>Malvales</taxon>
        <taxon>Malvaceae</taxon>
        <taxon>Grewioideae</taxon>
        <taxon>Apeibeae</taxon>
        <taxon>Corchorus</taxon>
    </lineage>
</organism>
<dbReference type="CDD" id="cd16180">
    <property type="entry name" value="EFh_PEF_Group_I"/>
    <property type="match status" value="1"/>
</dbReference>
<dbReference type="Gramene" id="OMO51092">
    <property type="protein sequence ID" value="OMO51092"/>
    <property type="gene ID" value="CCACVL1_30009"/>
</dbReference>
<dbReference type="PANTHER" id="PTHR46824:SF1">
    <property type="entry name" value="CALCIUM-BINDING PROTEIN CML49-RELATED"/>
    <property type="match status" value="1"/>
</dbReference>
<dbReference type="Gene3D" id="1.10.238.10">
    <property type="entry name" value="EF-hand"/>
    <property type="match status" value="1"/>
</dbReference>
<dbReference type="InterPro" id="IPR018247">
    <property type="entry name" value="EF_Hand_1_Ca_BS"/>
</dbReference>
<dbReference type="OrthoDB" id="186625at2759"/>
<evidence type="ECO:0000256" key="2">
    <source>
        <dbReference type="SAM" id="MobiDB-lite"/>
    </source>
</evidence>
<keyword evidence="5" id="KW-1185">Reference proteome</keyword>
<evidence type="ECO:0000256" key="1">
    <source>
        <dbReference type="ARBA" id="ARBA00022837"/>
    </source>
</evidence>
<dbReference type="PROSITE" id="PS00018">
    <property type="entry name" value="EF_HAND_1"/>
    <property type="match status" value="2"/>
</dbReference>
<evidence type="ECO:0000259" key="3">
    <source>
        <dbReference type="PROSITE" id="PS50222"/>
    </source>
</evidence>
<dbReference type="InterPro" id="IPR002048">
    <property type="entry name" value="EF_hand_dom"/>
</dbReference>
<protein>
    <submittedName>
        <fullName evidence="4">Calcium-binding EF-hand</fullName>
    </submittedName>
</protein>
<name>A0A1R3FZ38_COCAP</name>